<evidence type="ECO:0000259" key="2">
    <source>
        <dbReference type="SMART" id="SM00385"/>
    </source>
</evidence>
<dbReference type="PANTHER" id="PTHR10026">
    <property type="entry name" value="CYCLIN"/>
    <property type="match status" value="1"/>
</dbReference>
<dbReference type="InterPro" id="IPR006671">
    <property type="entry name" value="Cyclin_N"/>
</dbReference>
<feature type="domain" description="Cyclin-like" evidence="2">
    <location>
        <begin position="167"/>
        <end position="253"/>
    </location>
</feature>
<dbReference type="EMBL" id="CDQK01000001">
    <property type="protein sequence ID" value="CEP21053.1"/>
    <property type="molecule type" value="Genomic_DNA"/>
</dbReference>
<dbReference type="CDD" id="cd20546">
    <property type="entry name" value="CYCLIN_SpCG1C_ScCTK2-like_rpt2"/>
    <property type="match status" value="1"/>
</dbReference>
<dbReference type="GO" id="GO:0016538">
    <property type="term" value="F:cyclin-dependent protein serine/threonine kinase regulator activity"/>
    <property type="evidence" value="ECO:0007669"/>
    <property type="project" value="InterPro"/>
</dbReference>
<dbReference type="InterPro" id="IPR013763">
    <property type="entry name" value="Cyclin-like_dom"/>
</dbReference>
<dbReference type="GO" id="GO:0006357">
    <property type="term" value="P:regulation of transcription by RNA polymerase II"/>
    <property type="evidence" value="ECO:0007669"/>
    <property type="project" value="InterPro"/>
</dbReference>
<dbReference type="SUPFAM" id="SSF47954">
    <property type="entry name" value="Cyclin-like"/>
    <property type="match status" value="2"/>
</dbReference>
<proteinExistence type="inferred from homology"/>
<evidence type="ECO:0000256" key="1">
    <source>
        <dbReference type="RuleBase" id="RU000383"/>
    </source>
</evidence>
<protein>
    <submittedName>
        <fullName evidence="3">CTK2 protein</fullName>
    </submittedName>
</protein>
<feature type="domain" description="Cyclin-like" evidence="2">
    <location>
        <begin position="60"/>
        <end position="154"/>
    </location>
</feature>
<dbReference type="InterPro" id="IPR043198">
    <property type="entry name" value="Cyclin/Ssn8"/>
</dbReference>
<reference evidence="4" key="1">
    <citation type="journal article" date="2015" name="J. Biotechnol.">
        <title>The structure of the Cyberlindnera jadinii genome and its relation to Candida utilis analyzed by the occurrence of single nucleotide polymorphisms.</title>
        <authorList>
            <person name="Rupp O."/>
            <person name="Brinkrolf K."/>
            <person name="Buerth C."/>
            <person name="Kunigo M."/>
            <person name="Schneider J."/>
            <person name="Jaenicke S."/>
            <person name="Goesmann A."/>
            <person name="Puehler A."/>
            <person name="Jaeger K.-E."/>
            <person name="Ernst J.F."/>
        </authorList>
    </citation>
    <scope>NUCLEOTIDE SEQUENCE [LARGE SCALE GENOMIC DNA]</scope>
    <source>
        <strain evidence="4">ATCC 18201 / CBS 1600 / BCRC 20928 / JCM 3617 / NBRC 0987 / NRRL Y-1542</strain>
    </source>
</reference>
<comment type="similarity">
    <text evidence="1">Belongs to the cyclin family.</text>
</comment>
<gene>
    <name evidence="3" type="primary">CTK2</name>
    <name evidence="3" type="ORF">BN1211_1057</name>
</gene>
<dbReference type="Gene3D" id="1.10.472.10">
    <property type="entry name" value="Cyclin-like"/>
    <property type="match status" value="2"/>
</dbReference>
<dbReference type="InterPro" id="IPR036915">
    <property type="entry name" value="Cyclin-like_sf"/>
</dbReference>
<sequence>MSRSQDTASPITPCSPKKGEMISSIQLSRPFLTRLQIEYAQSKTIDNIVVYKQRRNQVFSFLMKVCNTLKFPMRTLETAMIYYQRFYLHNSFNTSTYHDVATVCLFVATKNEETIKKLRDIIAVVSQVRNMQLNSEQAENYRRKIIGLEIKLMETIAFDFRIGHVEEYLVKFSKTLSIPKEITYTAWLFSYDTYQLDIALKAPASSIAVALLELACKLEKFHVNISYRELFVNMEAVNETKVDLLDFYISNYNYSFFASIRPELHDTFMDLKIALGNVKQLVEREKRYTEEDAYFDERSYTTGERRFMLGNQRKRLYNEM</sequence>
<dbReference type="Pfam" id="PF00134">
    <property type="entry name" value="Cyclin_N"/>
    <property type="match status" value="1"/>
</dbReference>
<evidence type="ECO:0000313" key="3">
    <source>
        <dbReference type="EMBL" id="CEP21053.1"/>
    </source>
</evidence>
<dbReference type="SMART" id="SM00385">
    <property type="entry name" value="CYCLIN"/>
    <property type="match status" value="2"/>
</dbReference>
<evidence type="ECO:0000313" key="4">
    <source>
        <dbReference type="Proteomes" id="UP000038830"/>
    </source>
</evidence>
<organism evidence="3 4">
    <name type="scientific">Cyberlindnera jadinii (strain ATCC 18201 / CBS 1600 / BCRC 20928 / JCM 3617 / NBRC 0987 / NRRL Y-1542)</name>
    <name type="common">Torula yeast</name>
    <name type="synonym">Candida utilis</name>
    <dbReference type="NCBI Taxonomy" id="983966"/>
    <lineage>
        <taxon>Eukaryota</taxon>
        <taxon>Fungi</taxon>
        <taxon>Dikarya</taxon>
        <taxon>Ascomycota</taxon>
        <taxon>Saccharomycotina</taxon>
        <taxon>Saccharomycetes</taxon>
        <taxon>Phaffomycetales</taxon>
        <taxon>Phaffomycetaceae</taxon>
        <taxon>Cyberlindnera</taxon>
    </lineage>
</organism>
<name>A0A0H5BZY7_CYBJN</name>
<keyword evidence="1" id="KW-0195">Cyclin</keyword>
<dbReference type="Proteomes" id="UP000038830">
    <property type="component" value="Unassembled WGS sequence"/>
</dbReference>
<accession>A0A0H5BZY7</accession>
<dbReference type="AlphaFoldDB" id="A0A0H5BZY7"/>